<comment type="subunit">
    <text evidence="2">Homodimer.</text>
</comment>
<feature type="binding site" evidence="2">
    <location>
        <begin position="104"/>
        <end position="107"/>
    </location>
    <ligand>
        <name>substrate</name>
    </ligand>
</feature>
<feature type="binding site" evidence="2">
    <location>
        <position position="131"/>
    </location>
    <ligand>
        <name>substrate</name>
    </ligand>
</feature>
<comment type="catalytic activity">
    <reaction evidence="2">
        <text>aldehydo-D-ribose 5-phosphate = D-ribulose 5-phosphate</text>
        <dbReference type="Rhea" id="RHEA:14657"/>
        <dbReference type="ChEBI" id="CHEBI:58121"/>
        <dbReference type="ChEBI" id="CHEBI:58273"/>
        <dbReference type="EC" id="5.3.1.6"/>
    </reaction>
</comment>
<evidence type="ECO:0000313" key="4">
    <source>
        <dbReference type="Proteomes" id="UP000192448"/>
    </source>
</evidence>
<comment type="pathway">
    <text evidence="2">Carbohydrate degradation; pentose phosphate pathway; D-ribose 5-phosphate from D-ribulose 5-phosphate (non-oxidative stage): step 1/1.</text>
</comment>
<dbReference type="GO" id="GO:0004751">
    <property type="term" value="F:ribose-5-phosphate isomerase activity"/>
    <property type="evidence" value="ECO:0007669"/>
    <property type="project" value="UniProtKB-UniRule"/>
</dbReference>
<comment type="similarity">
    <text evidence="2">Belongs to the ribose 5-phosphate isomerase family.</text>
</comment>
<dbReference type="InterPro" id="IPR020672">
    <property type="entry name" value="Ribose5P_isomerase_typA_subgr"/>
</dbReference>
<dbReference type="SUPFAM" id="SSF75445">
    <property type="entry name" value="D-ribose-5-phosphate isomerase (RpiA), lid domain"/>
    <property type="match status" value="1"/>
</dbReference>
<dbReference type="PANTHER" id="PTHR11934:SF0">
    <property type="entry name" value="RIBOSE-5-PHOSPHATE ISOMERASE"/>
    <property type="match status" value="1"/>
</dbReference>
<dbReference type="GO" id="GO:0009052">
    <property type="term" value="P:pentose-phosphate shunt, non-oxidative branch"/>
    <property type="evidence" value="ECO:0007669"/>
    <property type="project" value="UniProtKB-UniRule"/>
</dbReference>
<feature type="active site" description="Proton acceptor" evidence="2">
    <location>
        <position position="113"/>
    </location>
</feature>
<dbReference type="GO" id="GO:0005829">
    <property type="term" value="C:cytosol"/>
    <property type="evidence" value="ECO:0007669"/>
    <property type="project" value="TreeGrafter"/>
</dbReference>
<dbReference type="InterPro" id="IPR004788">
    <property type="entry name" value="Ribose5P_isomerase_type_A"/>
</dbReference>
<evidence type="ECO:0000256" key="1">
    <source>
        <dbReference type="ARBA" id="ARBA00023235"/>
    </source>
</evidence>
<feature type="binding site" evidence="2">
    <location>
        <begin position="35"/>
        <end position="38"/>
    </location>
    <ligand>
        <name>substrate</name>
    </ligand>
</feature>
<dbReference type="EC" id="5.3.1.6" evidence="2"/>
<dbReference type="STRING" id="1927124.BST13_02710"/>
<dbReference type="UniPathway" id="UPA00115">
    <property type="reaction ID" value="UER00412"/>
</dbReference>
<evidence type="ECO:0000256" key="2">
    <source>
        <dbReference type="HAMAP-Rule" id="MF_00170"/>
    </source>
</evidence>
<keyword evidence="4" id="KW-1185">Reference proteome</keyword>
<dbReference type="GO" id="GO:0006014">
    <property type="term" value="P:D-ribose metabolic process"/>
    <property type="evidence" value="ECO:0007669"/>
    <property type="project" value="TreeGrafter"/>
</dbReference>
<keyword evidence="1 2" id="KW-0413">Isomerase</keyword>
<dbReference type="Proteomes" id="UP000192448">
    <property type="component" value="Unassembled WGS sequence"/>
</dbReference>
<name>A0A1X0BAG9_9MYCO</name>
<dbReference type="NCBIfam" id="TIGR00021">
    <property type="entry name" value="rpiA"/>
    <property type="match status" value="1"/>
</dbReference>
<feature type="binding site" evidence="2">
    <location>
        <begin position="91"/>
        <end position="94"/>
    </location>
    <ligand>
        <name>substrate</name>
    </ligand>
</feature>
<dbReference type="Gene3D" id="3.30.70.260">
    <property type="match status" value="1"/>
</dbReference>
<comment type="caution">
    <text evidence="3">The sequence shown here is derived from an EMBL/GenBank/DDBJ whole genome shotgun (WGS) entry which is preliminary data.</text>
</comment>
<dbReference type="PANTHER" id="PTHR11934">
    <property type="entry name" value="RIBOSE-5-PHOSPHATE ISOMERASE"/>
    <property type="match status" value="1"/>
</dbReference>
<gene>
    <name evidence="2" type="primary">rpiA</name>
    <name evidence="3" type="ORF">BST13_02710</name>
</gene>
<dbReference type="OrthoDB" id="5870696at2"/>
<proteinExistence type="inferred from homology"/>
<dbReference type="InterPro" id="IPR037171">
    <property type="entry name" value="NagB/RpiA_transferase-like"/>
</dbReference>
<dbReference type="NCBIfam" id="NF001924">
    <property type="entry name" value="PRK00702.1"/>
    <property type="match status" value="1"/>
</dbReference>
<sequence length="255" mass="27869">MKYHPETAQDQAKYAVGRAAVERYAHDGARLGLGSGTTSAWFVRALGEKVEQGLDVVGVPTSNFTRDLARSVGIPLLDINDLDAPLEVTLDGPDEVDHDGDQIKGGGACLLWERMVAEASDKVVCIADDTKLVDQLGKFPMPIEVVQYGWMATRRSVTALLTDLGYVDVEIVQRSRDGEPVITDNGNFILDAHLLAITDKSLLDTQLNLIPGVVENGMFTGIVDEILMASPNGDTRLIELPHRKAARKPQWRTHK</sequence>
<organism evidence="3 4">
    <name type="scientific">Mycobacterium aquaticum</name>
    <dbReference type="NCBI Taxonomy" id="1927124"/>
    <lineage>
        <taxon>Bacteria</taxon>
        <taxon>Bacillati</taxon>
        <taxon>Actinomycetota</taxon>
        <taxon>Actinomycetes</taxon>
        <taxon>Mycobacteriales</taxon>
        <taxon>Mycobacteriaceae</taxon>
        <taxon>Mycobacterium</taxon>
    </lineage>
</organism>
<protein>
    <recommendedName>
        <fullName evidence="2">Ribose-5-phosphate isomerase A</fullName>
        <ecNumber evidence="2">5.3.1.6</ecNumber>
    </recommendedName>
    <alternativeName>
        <fullName evidence="2">Phosphoriboisomerase A</fullName>
        <shortName evidence="2">PRI</shortName>
    </alternativeName>
</protein>
<dbReference type="RefSeq" id="WP_083160356.1">
    <property type="nucleotide sequence ID" value="NZ_MVHF01000002.1"/>
</dbReference>
<dbReference type="HAMAP" id="MF_00170">
    <property type="entry name" value="Rib_5P_isom_A"/>
    <property type="match status" value="1"/>
</dbReference>
<reference evidence="3 4" key="1">
    <citation type="submission" date="2017-02" db="EMBL/GenBank/DDBJ databases">
        <title>The new phylogeny of genus Mycobacterium.</title>
        <authorList>
            <person name="Tortoli E."/>
            <person name="Trovato A."/>
            <person name="Cirillo D.M."/>
        </authorList>
    </citation>
    <scope>NUCLEOTIDE SEQUENCE [LARGE SCALE GENOMIC DNA]</scope>
    <source>
        <strain evidence="3 4">RW6</strain>
    </source>
</reference>
<comment type="function">
    <text evidence="2">Catalyzes the reversible conversion of ribose-5-phosphate to ribulose 5-phosphate.</text>
</comment>
<dbReference type="CDD" id="cd01398">
    <property type="entry name" value="RPI_A"/>
    <property type="match status" value="1"/>
</dbReference>
<accession>A0A1X0BAG9</accession>
<dbReference type="AlphaFoldDB" id="A0A1X0BAG9"/>
<dbReference type="SUPFAM" id="SSF100950">
    <property type="entry name" value="NagB/RpiA/CoA transferase-like"/>
    <property type="match status" value="1"/>
</dbReference>
<dbReference type="EMBL" id="MVHF01000002">
    <property type="protein sequence ID" value="ORA39195.1"/>
    <property type="molecule type" value="Genomic_DNA"/>
</dbReference>
<evidence type="ECO:0000313" key="3">
    <source>
        <dbReference type="EMBL" id="ORA39195.1"/>
    </source>
</evidence>
<dbReference type="Pfam" id="PF06026">
    <property type="entry name" value="Rib_5-P_isom_A"/>
    <property type="match status" value="1"/>
</dbReference>
<dbReference type="Gene3D" id="3.40.50.1360">
    <property type="match status" value="1"/>
</dbReference>